<evidence type="ECO:0000313" key="3">
    <source>
        <dbReference type="Proteomes" id="UP000299102"/>
    </source>
</evidence>
<evidence type="ECO:0000256" key="1">
    <source>
        <dbReference type="SAM" id="MobiDB-lite"/>
    </source>
</evidence>
<organism evidence="2 3">
    <name type="scientific">Eumeta variegata</name>
    <name type="common">Bagworm moth</name>
    <name type="synonym">Eumeta japonica</name>
    <dbReference type="NCBI Taxonomy" id="151549"/>
    <lineage>
        <taxon>Eukaryota</taxon>
        <taxon>Metazoa</taxon>
        <taxon>Ecdysozoa</taxon>
        <taxon>Arthropoda</taxon>
        <taxon>Hexapoda</taxon>
        <taxon>Insecta</taxon>
        <taxon>Pterygota</taxon>
        <taxon>Neoptera</taxon>
        <taxon>Endopterygota</taxon>
        <taxon>Lepidoptera</taxon>
        <taxon>Glossata</taxon>
        <taxon>Ditrysia</taxon>
        <taxon>Tineoidea</taxon>
        <taxon>Psychidae</taxon>
        <taxon>Oiketicinae</taxon>
        <taxon>Eumeta</taxon>
    </lineage>
</organism>
<protein>
    <recommendedName>
        <fullName evidence="4">Nucleic-acid-binding protein from transposon X-element</fullName>
    </recommendedName>
</protein>
<evidence type="ECO:0000313" key="2">
    <source>
        <dbReference type="EMBL" id="GBP00021.1"/>
    </source>
</evidence>
<accession>A0A4C1SFZ3</accession>
<sequence>MLLRKRSPLYTSNVGVLPSFRMCSPSESRKSQRSTPRASLRSLPHHTLQALTSPPRIILSVPSFEQTYRTRSSSCDVFAVEGLTLFDVHIAVQDYDGCFDGSPSRSRLLNDSVPRVPSQLVDIPNLGFLNNGYRNFFPFSLNEQPSRSKLTSLQVGLYEPQRYALRSLQSPALSGKRTASSVLSSEELEVFGATIRGSDDDVSDFQIVKPRKTHQRSVHRLHRRKGTSIGLVLAALNQTNNTKDIFKKFLKVCSLFGITLKASYKRGGPGQCQRCQQYGHTSAHCHAQLKCLKCAVPHLTLDCTGTKNNPRNKSRPTNRALLLVDNNNFLALDKNATKMLPETWRRKQPSGTTPELTNRQMELPVCITTNKNRRKLSSLADKLELNVLSRLTLTGFPNNNQHKPDILDIVLFKGVAPKLGAIEILQRLNSDHRPVLYRASSFIIVYDDESNPVRIITNWKRVLVAFEKIDISASNDVPKGIVSTDEIDHAIRVLTTLVRTVVNNKSRKVSTNTDHQKLPRDILCCPEPKTQSCAA</sequence>
<dbReference type="Proteomes" id="UP000299102">
    <property type="component" value="Unassembled WGS sequence"/>
</dbReference>
<keyword evidence="3" id="KW-1185">Reference proteome</keyword>
<comment type="caution">
    <text evidence="2">The sequence shown here is derived from an EMBL/GenBank/DDBJ whole genome shotgun (WGS) entry which is preliminary data.</text>
</comment>
<evidence type="ECO:0008006" key="4">
    <source>
        <dbReference type="Google" id="ProtNLM"/>
    </source>
</evidence>
<gene>
    <name evidence="2" type="ORF">EVAR_74353_1</name>
</gene>
<dbReference type="OrthoDB" id="412981at2759"/>
<reference evidence="2 3" key="1">
    <citation type="journal article" date="2019" name="Commun. Biol.">
        <title>The bagworm genome reveals a unique fibroin gene that provides high tensile strength.</title>
        <authorList>
            <person name="Kono N."/>
            <person name="Nakamura H."/>
            <person name="Ohtoshi R."/>
            <person name="Tomita M."/>
            <person name="Numata K."/>
            <person name="Arakawa K."/>
        </authorList>
    </citation>
    <scope>NUCLEOTIDE SEQUENCE [LARGE SCALE GENOMIC DNA]</scope>
</reference>
<feature type="region of interest" description="Disordered" evidence="1">
    <location>
        <begin position="23"/>
        <end position="45"/>
    </location>
</feature>
<proteinExistence type="predicted"/>
<dbReference type="AlphaFoldDB" id="A0A4C1SFZ3"/>
<dbReference type="EMBL" id="BGZK01000004">
    <property type="protein sequence ID" value="GBP00021.1"/>
    <property type="molecule type" value="Genomic_DNA"/>
</dbReference>
<name>A0A4C1SFZ3_EUMVA</name>